<feature type="compositionally biased region" description="Basic residues" evidence="1">
    <location>
        <begin position="247"/>
        <end position="270"/>
    </location>
</feature>
<feature type="compositionally biased region" description="Polar residues" evidence="1">
    <location>
        <begin position="208"/>
        <end position="225"/>
    </location>
</feature>
<accession>A0A3N4H8H4</accession>
<dbReference type="Proteomes" id="UP000275078">
    <property type="component" value="Unassembled WGS sequence"/>
</dbReference>
<proteinExistence type="predicted"/>
<keyword evidence="2" id="KW-0472">Membrane</keyword>
<feature type="region of interest" description="Disordered" evidence="1">
    <location>
        <begin position="238"/>
        <end position="294"/>
    </location>
</feature>
<reference evidence="3 4" key="1">
    <citation type="journal article" date="2018" name="Nat. Ecol. Evol.">
        <title>Pezizomycetes genomes reveal the molecular basis of ectomycorrhizal truffle lifestyle.</title>
        <authorList>
            <person name="Murat C."/>
            <person name="Payen T."/>
            <person name="Noel B."/>
            <person name="Kuo A."/>
            <person name="Morin E."/>
            <person name="Chen J."/>
            <person name="Kohler A."/>
            <person name="Krizsan K."/>
            <person name="Balestrini R."/>
            <person name="Da Silva C."/>
            <person name="Montanini B."/>
            <person name="Hainaut M."/>
            <person name="Levati E."/>
            <person name="Barry K.W."/>
            <person name="Belfiori B."/>
            <person name="Cichocki N."/>
            <person name="Clum A."/>
            <person name="Dockter R.B."/>
            <person name="Fauchery L."/>
            <person name="Guy J."/>
            <person name="Iotti M."/>
            <person name="Le Tacon F."/>
            <person name="Lindquist E.A."/>
            <person name="Lipzen A."/>
            <person name="Malagnac F."/>
            <person name="Mello A."/>
            <person name="Molinier V."/>
            <person name="Miyauchi S."/>
            <person name="Poulain J."/>
            <person name="Riccioni C."/>
            <person name="Rubini A."/>
            <person name="Sitrit Y."/>
            <person name="Splivallo R."/>
            <person name="Traeger S."/>
            <person name="Wang M."/>
            <person name="Zifcakova L."/>
            <person name="Wipf D."/>
            <person name="Zambonelli A."/>
            <person name="Paolocci F."/>
            <person name="Nowrousian M."/>
            <person name="Ottonello S."/>
            <person name="Baldrian P."/>
            <person name="Spatafora J.W."/>
            <person name="Henrissat B."/>
            <person name="Nagy L.G."/>
            <person name="Aury J.M."/>
            <person name="Wincker P."/>
            <person name="Grigoriev I.V."/>
            <person name="Bonfante P."/>
            <person name="Martin F.M."/>
        </authorList>
    </citation>
    <scope>NUCLEOTIDE SEQUENCE [LARGE SCALE GENOMIC DNA]</scope>
    <source>
        <strain evidence="3 4">RN42</strain>
    </source>
</reference>
<feature type="region of interest" description="Disordered" evidence="1">
    <location>
        <begin position="80"/>
        <end position="106"/>
    </location>
</feature>
<name>A0A3N4H8H4_ASCIM</name>
<sequence length="340" mass="37984">MSKRSWSKQQKLAILRLYYGVLKLLATLDVKKLLSMRSRSLNTSGHRTQDKRKKVVNKKNLRDPGPNAIELQAARDLVGQGRGRGRARNPHQQGTSEAVQQPRTDGERHILGRLQILPPANCDCGEEAESSISTTVISTSELSAREVLSSSDSDVERESDSELDIREQTQFGYTLNELQTAFMEDTDDEDQDEVVLDLDNKFQNLSLARSKSSSIPTQNPLSTSSPKDKAYLEMKKNEVNPPPHHLVNGKKKLQPSLSNHHKYDMRKKPTAQHSELSRSDPVPEITQTGRPRRNAASRAVVGCVVIALCCQHSQSHVFPTARFGLSPSWRAKSDDIFPGE</sequence>
<keyword evidence="2" id="KW-1133">Transmembrane helix</keyword>
<gene>
    <name evidence="3" type="ORF">BJ508DRAFT_315957</name>
</gene>
<feature type="compositionally biased region" description="Basic residues" evidence="1">
    <location>
        <begin position="49"/>
        <end position="59"/>
    </location>
</feature>
<feature type="region of interest" description="Disordered" evidence="1">
    <location>
        <begin position="208"/>
        <end position="227"/>
    </location>
</feature>
<evidence type="ECO:0000313" key="4">
    <source>
        <dbReference type="Proteomes" id="UP000275078"/>
    </source>
</evidence>
<evidence type="ECO:0000256" key="2">
    <source>
        <dbReference type="SAM" id="Phobius"/>
    </source>
</evidence>
<organism evidence="3 4">
    <name type="scientific">Ascobolus immersus RN42</name>
    <dbReference type="NCBI Taxonomy" id="1160509"/>
    <lineage>
        <taxon>Eukaryota</taxon>
        <taxon>Fungi</taxon>
        <taxon>Dikarya</taxon>
        <taxon>Ascomycota</taxon>
        <taxon>Pezizomycotina</taxon>
        <taxon>Pezizomycetes</taxon>
        <taxon>Pezizales</taxon>
        <taxon>Ascobolaceae</taxon>
        <taxon>Ascobolus</taxon>
    </lineage>
</organism>
<evidence type="ECO:0000256" key="1">
    <source>
        <dbReference type="SAM" id="MobiDB-lite"/>
    </source>
</evidence>
<keyword evidence="2" id="KW-0812">Transmembrane</keyword>
<keyword evidence="4" id="KW-1185">Reference proteome</keyword>
<feature type="region of interest" description="Disordered" evidence="1">
    <location>
        <begin position="40"/>
        <end position="66"/>
    </location>
</feature>
<protein>
    <submittedName>
        <fullName evidence="3">Uncharacterized protein</fullName>
    </submittedName>
</protein>
<evidence type="ECO:0000313" key="3">
    <source>
        <dbReference type="EMBL" id="RPA71063.1"/>
    </source>
</evidence>
<feature type="compositionally biased region" description="Polar residues" evidence="1">
    <location>
        <begin position="90"/>
        <end position="103"/>
    </location>
</feature>
<dbReference type="EMBL" id="ML119981">
    <property type="protein sequence ID" value="RPA71063.1"/>
    <property type="molecule type" value="Genomic_DNA"/>
</dbReference>
<dbReference type="AlphaFoldDB" id="A0A3N4H8H4"/>
<feature type="transmembrane region" description="Helical" evidence="2">
    <location>
        <begin position="12"/>
        <end position="30"/>
    </location>
</feature>